<evidence type="ECO:0000256" key="3">
    <source>
        <dbReference type="ARBA" id="ARBA00022833"/>
    </source>
</evidence>
<gene>
    <name evidence="7" type="primary">ybeQ</name>
    <name evidence="7" type="ORF">AWC38_SpisGene10400</name>
</gene>
<keyword evidence="2 5" id="KW-0863">Zinc-finger</keyword>
<comment type="caution">
    <text evidence="7">The sequence shown here is derived from an EMBL/GenBank/DDBJ whole genome shotgun (WGS) entry which is preliminary data.</text>
</comment>
<dbReference type="SUPFAM" id="SSF81901">
    <property type="entry name" value="HCP-like"/>
    <property type="match status" value="1"/>
</dbReference>
<dbReference type="InterPro" id="IPR002893">
    <property type="entry name" value="Znf_MYND"/>
</dbReference>
<dbReference type="PANTHER" id="PTHR11102:SF160">
    <property type="entry name" value="ERAD-ASSOCIATED E3 UBIQUITIN-PROTEIN LIGASE COMPONENT HRD3"/>
    <property type="match status" value="1"/>
</dbReference>
<dbReference type="Proteomes" id="UP000225706">
    <property type="component" value="Unassembled WGS sequence"/>
</dbReference>
<protein>
    <submittedName>
        <fullName evidence="7">Uncharacterized protein YbeQ</fullName>
    </submittedName>
</protein>
<reference evidence="8" key="1">
    <citation type="journal article" date="2017" name="bioRxiv">
        <title>Comparative analysis of the genomes of Stylophora pistillata and Acropora digitifera provides evidence for extensive differences between species of corals.</title>
        <authorList>
            <person name="Voolstra C.R."/>
            <person name="Li Y."/>
            <person name="Liew Y.J."/>
            <person name="Baumgarten S."/>
            <person name="Zoccola D."/>
            <person name="Flot J.-F."/>
            <person name="Tambutte S."/>
            <person name="Allemand D."/>
            <person name="Aranda M."/>
        </authorList>
    </citation>
    <scope>NUCLEOTIDE SEQUENCE [LARGE SCALE GENOMIC DNA]</scope>
</reference>
<dbReference type="SUPFAM" id="SSF144232">
    <property type="entry name" value="HIT/MYND zinc finger-like"/>
    <property type="match status" value="1"/>
</dbReference>
<evidence type="ECO:0000256" key="4">
    <source>
        <dbReference type="ARBA" id="ARBA00038101"/>
    </source>
</evidence>
<dbReference type="AlphaFoldDB" id="A0A2B4S2V7"/>
<keyword evidence="8" id="KW-1185">Reference proteome</keyword>
<dbReference type="PROSITE" id="PS50865">
    <property type="entry name" value="ZF_MYND_2"/>
    <property type="match status" value="1"/>
</dbReference>
<keyword evidence="1" id="KW-0479">Metal-binding</keyword>
<comment type="similarity">
    <text evidence="4">Belongs to the sel-1 family.</text>
</comment>
<evidence type="ECO:0000256" key="1">
    <source>
        <dbReference type="ARBA" id="ARBA00022723"/>
    </source>
</evidence>
<dbReference type="SMART" id="SM00671">
    <property type="entry name" value="SEL1"/>
    <property type="match status" value="5"/>
</dbReference>
<dbReference type="OrthoDB" id="5968803at2759"/>
<dbReference type="STRING" id="50429.A0A2B4S2V7"/>
<evidence type="ECO:0000256" key="2">
    <source>
        <dbReference type="ARBA" id="ARBA00022771"/>
    </source>
</evidence>
<dbReference type="PANTHER" id="PTHR11102">
    <property type="entry name" value="SEL-1-LIKE PROTEIN"/>
    <property type="match status" value="1"/>
</dbReference>
<keyword evidence="3" id="KW-0862">Zinc</keyword>
<dbReference type="GO" id="GO:0008270">
    <property type="term" value="F:zinc ion binding"/>
    <property type="evidence" value="ECO:0007669"/>
    <property type="project" value="UniProtKB-KW"/>
</dbReference>
<dbReference type="InterPro" id="IPR050767">
    <property type="entry name" value="Sel1_AlgK"/>
</dbReference>
<proteinExistence type="inferred from homology"/>
<organism evidence="7 8">
    <name type="scientific">Stylophora pistillata</name>
    <name type="common">Smooth cauliflower coral</name>
    <dbReference type="NCBI Taxonomy" id="50429"/>
    <lineage>
        <taxon>Eukaryota</taxon>
        <taxon>Metazoa</taxon>
        <taxon>Cnidaria</taxon>
        <taxon>Anthozoa</taxon>
        <taxon>Hexacorallia</taxon>
        <taxon>Scleractinia</taxon>
        <taxon>Astrocoeniina</taxon>
        <taxon>Pocilloporidae</taxon>
        <taxon>Stylophora</taxon>
    </lineage>
</organism>
<evidence type="ECO:0000259" key="6">
    <source>
        <dbReference type="PROSITE" id="PS50865"/>
    </source>
</evidence>
<dbReference type="Gene3D" id="1.25.40.10">
    <property type="entry name" value="Tetratricopeptide repeat domain"/>
    <property type="match status" value="2"/>
</dbReference>
<feature type="domain" description="MYND-type" evidence="6">
    <location>
        <begin position="887"/>
        <end position="927"/>
    </location>
</feature>
<name>A0A2B4S2V7_STYPI</name>
<dbReference type="EMBL" id="LSMT01000162">
    <property type="protein sequence ID" value="PFX25034.1"/>
    <property type="molecule type" value="Genomic_DNA"/>
</dbReference>
<sequence length="934" mass="105704">MPDTEDSNPGLIQLQAQTANNLPPPEKFSGANSPQQAELWSKWFRRFERYRIASGLKHKPDIEQVGTLLYTMGECADDILKTLNIDEEQASYEEVKTALNEYSEICRNVLVELAKFIKRVQRLGEPVDSFIQDLYRLADDCEYGLLKNELIRDRTIVGVVDDELSDRLQSKLKLTLEEAVQISRQAEARQQSREGSLTDAALLLAKPLTFINNKSDIESFVLFTALFLKLAEDEHHVRRASVGSEATLALGDVFFGDANLNLESRLRESYGSVDVLIGRAKKGELSCQIDLGDAYSEGVEGFVEKDTEKAIGWLDTAIQNGCFNPYVLLKLGELLGLTREPHNQRKAYDLYHKAARLGSTCAQLNLAEMYRCGVEGVVNKDIKEAFEWYKKAAGESTVEYNTERGTEGLLIAGTTSKMGNAVVDFRQDALTQLYANYLVGDCPEGKPQPTKAVHYLTRAAELGNTEAQLNLGKIYLDGDCEQSKDLKKAKRWLEKASAGGNAVALELLQQSKMSDDKGHDASEVSTEAFKQALDIMTEKFSQRATAAKHPLAISNPVAFSEEMLHQYDWSPTARIYLQAYKLVKNGLEVLKKSNFTDERGITLIAHGYLTENSIFQAFPMIYELSSHILQLCREILIKKPGFFEGLLLSYALQGIIREKISDEQVRSDSQKIICIMNLINFIHKAEPNSLPCEHPFEFDKNYSSWLHVLYEHLASLYTISGAIKLGAEAAENSVKWCTAYCDAKRALGYLMMLLYVSRNVSEREDSSHQLPEEFLRLDNQQPHEREISKYDSWTAEKLRDTAVKVLKEYLVEAPPCYKTYPNACYYLANIHFLEGNRDEFRKYFELGQDAEEKRLPFLDPINLPLKDGIAPYYQLFVNVKIQPMCGNKACTKKVREHNLKFCGQCGMKKYCSKECQKADWKNHKPYCTATKKLG</sequence>
<evidence type="ECO:0000256" key="5">
    <source>
        <dbReference type="PROSITE-ProRule" id="PRU00134"/>
    </source>
</evidence>
<dbReference type="InterPro" id="IPR011990">
    <property type="entry name" value="TPR-like_helical_dom_sf"/>
</dbReference>
<dbReference type="Pfam" id="PF01753">
    <property type="entry name" value="zf-MYND"/>
    <property type="match status" value="1"/>
</dbReference>
<evidence type="ECO:0000313" key="7">
    <source>
        <dbReference type="EMBL" id="PFX25034.1"/>
    </source>
</evidence>
<evidence type="ECO:0000313" key="8">
    <source>
        <dbReference type="Proteomes" id="UP000225706"/>
    </source>
</evidence>
<dbReference type="InterPro" id="IPR006597">
    <property type="entry name" value="Sel1-like"/>
</dbReference>
<dbReference type="Gene3D" id="6.10.140.2220">
    <property type="match status" value="1"/>
</dbReference>
<accession>A0A2B4S2V7</accession>
<dbReference type="Pfam" id="PF08238">
    <property type="entry name" value="Sel1"/>
    <property type="match status" value="5"/>
</dbReference>